<dbReference type="Gene3D" id="3.60.21.10">
    <property type="match status" value="1"/>
</dbReference>
<evidence type="ECO:0000313" key="5">
    <source>
        <dbReference type="Proteomes" id="UP000515511"/>
    </source>
</evidence>
<protein>
    <recommendedName>
        <fullName evidence="3">Calcineurin-like phosphoesterase domain-containing protein</fullName>
    </recommendedName>
</protein>
<dbReference type="InterPro" id="IPR039331">
    <property type="entry name" value="PAPs-like"/>
</dbReference>
<organism evidence="4 5">
    <name type="scientific">Leifsonia shinshuensis</name>
    <dbReference type="NCBI Taxonomy" id="150026"/>
    <lineage>
        <taxon>Bacteria</taxon>
        <taxon>Bacillati</taxon>
        <taxon>Actinomycetota</taxon>
        <taxon>Actinomycetes</taxon>
        <taxon>Micrococcales</taxon>
        <taxon>Microbacteriaceae</taxon>
        <taxon>Leifsonia</taxon>
    </lineage>
</organism>
<dbReference type="SUPFAM" id="SSF56300">
    <property type="entry name" value="Metallo-dependent phosphatases"/>
    <property type="match status" value="1"/>
</dbReference>
<dbReference type="EMBL" id="CP043641">
    <property type="protein sequence ID" value="QNE35525.1"/>
    <property type="molecule type" value="Genomic_DNA"/>
</dbReference>
<reference evidence="5" key="1">
    <citation type="submission" date="2019-09" db="EMBL/GenBank/DDBJ databases">
        <title>Antimicrobial potential of Antarctic Bacteria.</title>
        <authorList>
            <person name="Benaud N."/>
            <person name="Edwards R.J."/>
            <person name="Ferrari B.C."/>
        </authorList>
    </citation>
    <scope>NUCLEOTIDE SEQUENCE [LARGE SCALE GENOMIC DNA]</scope>
    <source>
        <strain evidence="5">INR9</strain>
    </source>
</reference>
<evidence type="ECO:0000259" key="3">
    <source>
        <dbReference type="Pfam" id="PF00149"/>
    </source>
</evidence>
<dbReference type="PANTHER" id="PTHR22953">
    <property type="entry name" value="ACID PHOSPHATASE RELATED"/>
    <property type="match status" value="1"/>
</dbReference>
<dbReference type="KEGG" id="lse:F1C12_10550"/>
<dbReference type="PANTHER" id="PTHR22953:SF153">
    <property type="entry name" value="PURPLE ACID PHOSPHATASE"/>
    <property type="match status" value="1"/>
</dbReference>
<dbReference type="InterPro" id="IPR004843">
    <property type="entry name" value="Calcineurin-like_PHP"/>
</dbReference>
<feature type="domain" description="Calcineurin-like phosphoesterase" evidence="3">
    <location>
        <begin position="54"/>
        <end position="299"/>
    </location>
</feature>
<feature type="chain" id="PRO_5028874355" description="Calcineurin-like phosphoesterase domain-containing protein" evidence="2">
    <location>
        <begin position="29"/>
        <end position="394"/>
    </location>
</feature>
<dbReference type="InterPro" id="IPR029052">
    <property type="entry name" value="Metallo-depent_PP-like"/>
</dbReference>
<proteinExistence type="predicted"/>
<accession>A0A7G6YAL0</accession>
<sequence>MRSRTRKLTLIAAGVVAATFLGTAAAVAAPAIDNGWPYDSAVKAQNDKTFTLAAVGDIACEPNDSENAANPSSLKCGSPSLGGYDAEFATAKQADAMKPDAVALLGDEQYQVGKLSDFEGSFEQAWGGLKFLEKPAPGNHEYYSYTKKGDNEAGQNGNGYFAYFNGHDQSGTPNTSGQAGDDTSANQGWYSYNLGNWHIVSLNVECNSAAFNNDCSTTDGGLLAQETTWLANDLKSNQQQCTIAYWHQPTFSATTASTATVGAGDPGAGGQEGQVADAWWKLLYANHATLVLNGHEHAYAHLKPMNPAGQYDPKRGIPEFIIGTGGEALDTLAKNADGSYANANVLTGFDQGYGTMKFTLKQHSYSYSYTPALAGAGQPASVLNYSDSGSGECN</sequence>
<dbReference type="GO" id="GO:0003993">
    <property type="term" value="F:acid phosphatase activity"/>
    <property type="evidence" value="ECO:0007669"/>
    <property type="project" value="InterPro"/>
</dbReference>
<dbReference type="AlphaFoldDB" id="A0A7G6YAL0"/>
<evidence type="ECO:0000256" key="2">
    <source>
        <dbReference type="SAM" id="SignalP"/>
    </source>
</evidence>
<evidence type="ECO:0000313" key="4">
    <source>
        <dbReference type="EMBL" id="QNE35525.1"/>
    </source>
</evidence>
<name>A0A7G6YAL0_9MICO</name>
<feature type="signal peptide" evidence="2">
    <location>
        <begin position="1"/>
        <end position="28"/>
    </location>
</feature>
<dbReference type="Proteomes" id="UP000515511">
    <property type="component" value="Chromosome"/>
</dbReference>
<dbReference type="RefSeq" id="WP_185278686.1">
    <property type="nucleotide sequence ID" value="NZ_CP043641.1"/>
</dbReference>
<gene>
    <name evidence="4" type="ORF">F1C12_10550</name>
</gene>
<evidence type="ECO:0000256" key="1">
    <source>
        <dbReference type="ARBA" id="ARBA00022729"/>
    </source>
</evidence>
<keyword evidence="1 2" id="KW-0732">Signal</keyword>
<dbReference type="Pfam" id="PF00149">
    <property type="entry name" value="Metallophos"/>
    <property type="match status" value="1"/>
</dbReference>